<dbReference type="SUPFAM" id="SSF48173">
    <property type="entry name" value="Cryptochrome/photolyase FAD-binding domain"/>
    <property type="match status" value="1"/>
</dbReference>
<reference evidence="6 7" key="1">
    <citation type="submission" date="2020-03" db="EMBL/GenBank/DDBJ databases">
        <title>Roseomonas selenitidurans sp. nov. isolated from urban soil.</title>
        <authorList>
            <person name="Liu H."/>
        </authorList>
    </citation>
    <scope>NUCLEOTIDE SEQUENCE [LARGE SCALE GENOMIC DNA]</scope>
    <source>
        <strain evidence="6 7">BU-1</strain>
    </source>
</reference>
<feature type="compositionally biased region" description="Pro residues" evidence="4">
    <location>
        <begin position="237"/>
        <end position="254"/>
    </location>
</feature>
<dbReference type="EMBL" id="JAAVNE010000008">
    <property type="protein sequence ID" value="NKC30674.1"/>
    <property type="molecule type" value="Genomic_DNA"/>
</dbReference>
<feature type="region of interest" description="Disordered" evidence="4">
    <location>
        <begin position="229"/>
        <end position="256"/>
    </location>
</feature>
<evidence type="ECO:0000313" key="6">
    <source>
        <dbReference type="EMBL" id="NKC30674.1"/>
    </source>
</evidence>
<comment type="caution">
    <text evidence="6">The sequence shown here is derived from an EMBL/GenBank/DDBJ whole genome shotgun (WGS) entry which is preliminary data.</text>
</comment>
<gene>
    <name evidence="6" type="ORF">HEQ75_07350</name>
</gene>
<dbReference type="PANTHER" id="PTHR11455:SF18">
    <property type="entry name" value="SI:CH1073-390K14.1"/>
    <property type="match status" value="1"/>
</dbReference>
<sequence length="408" mass="43720">MQQIKSPDRPPDWLTDRAATLRHLAGFAARMGPDYAQGRNSDLGPGAPAAVSRLSPALRHRLVTEAEVVGTALAAQGAEPASKFIEEVFWRSYWKGFLQLRPALWEDYRQGLAEDLALAARDAGLRARLAAAEAGATGIAAFDAWAAELRDHGWLHNHARMWFASIWVFTLRLPWRLGADLFLRQLRDGDAASNTLSWRWVAGLHTPGKVYVARAENIARFTGGRFNPAGQLAEDAAPPPPEPLPPPRPLPPAGPLAGRLPPGPLALLLHEDDLHPESLLPPGVRIAAIAGLASPRARSPLGCAALVERHVQACLADGLGRAAARFGVAAQPLAAAAVPGWAAAHGLPVVMAEPPMGWNPAATLLPGAILLRRDWDAACWPAATRGFFAFRERIPAWLRELAPSPPSA</sequence>
<dbReference type="Gene3D" id="1.10.579.10">
    <property type="entry name" value="DNA Cyclobutane Dipyrimidine Photolyase, subunit A, domain 3"/>
    <property type="match status" value="1"/>
</dbReference>
<evidence type="ECO:0000256" key="2">
    <source>
        <dbReference type="ARBA" id="ARBA00022630"/>
    </source>
</evidence>
<keyword evidence="7" id="KW-1185">Reference proteome</keyword>
<name>A0ABX1E0K0_9PROT</name>
<evidence type="ECO:0000256" key="4">
    <source>
        <dbReference type="SAM" id="MobiDB-lite"/>
    </source>
</evidence>
<dbReference type="PANTHER" id="PTHR11455">
    <property type="entry name" value="CRYPTOCHROME"/>
    <property type="match status" value="1"/>
</dbReference>
<evidence type="ECO:0000259" key="5">
    <source>
        <dbReference type="Pfam" id="PF03441"/>
    </source>
</evidence>
<dbReference type="InterPro" id="IPR036134">
    <property type="entry name" value="Crypto/Photolyase_FAD-like_sf"/>
</dbReference>
<comment type="cofactor">
    <cofactor evidence="1">
        <name>FAD</name>
        <dbReference type="ChEBI" id="CHEBI:57692"/>
    </cofactor>
</comment>
<dbReference type="Pfam" id="PF03441">
    <property type="entry name" value="FAD_binding_7"/>
    <property type="match status" value="1"/>
</dbReference>
<proteinExistence type="predicted"/>
<organism evidence="6 7">
    <name type="scientific">Falsiroseomonas selenitidurans</name>
    <dbReference type="NCBI Taxonomy" id="2716335"/>
    <lineage>
        <taxon>Bacteria</taxon>
        <taxon>Pseudomonadati</taxon>
        <taxon>Pseudomonadota</taxon>
        <taxon>Alphaproteobacteria</taxon>
        <taxon>Acetobacterales</taxon>
        <taxon>Roseomonadaceae</taxon>
        <taxon>Falsiroseomonas</taxon>
    </lineage>
</organism>
<accession>A0ABX1E0K0</accession>
<protein>
    <submittedName>
        <fullName evidence="6">Deoxyribodipyrimidine photolyase</fullName>
    </submittedName>
</protein>
<dbReference type="Proteomes" id="UP000787635">
    <property type="component" value="Unassembled WGS sequence"/>
</dbReference>
<evidence type="ECO:0000256" key="3">
    <source>
        <dbReference type="ARBA" id="ARBA00022827"/>
    </source>
</evidence>
<dbReference type="InterPro" id="IPR002081">
    <property type="entry name" value="Cryptochrome/DNA_photolyase_1"/>
</dbReference>
<dbReference type="Gene3D" id="1.25.40.80">
    <property type="match status" value="1"/>
</dbReference>
<evidence type="ECO:0000256" key="1">
    <source>
        <dbReference type="ARBA" id="ARBA00001974"/>
    </source>
</evidence>
<dbReference type="InterPro" id="IPR005101">
    <property type="entry name" value="Cryptochr/Photolyase_FAD-bd"/>
</dbReference>
<evidence type="ECO:0000313" key="7">
    <source>
        <dbReference type="Proteomes" id="UP000787635"/>
    </source>
</evidence>
<keyword evidence="3" id="KW-0274">FAD</keyword>
<keyword evidence="2" id="KW-0285">Flavoprotein</keyword>
<feature type="domain" description="Cryptochrome/DNA photolyase FAD-binding" evidence="5">
    <location>
        <begin position="84"/>
        <end position="220"/>
    </location>
</feature>